<gene>
    <name evidence="1" type="ORF">DPEC_G00297940</name>
</gene>
<reference evidence="1" key="1">
    <citation type="submission" date="2021-05" db="EMBL/GenBank/DDBJ databases">
        <authorList>
            <person name="Pan Q."/>
            <person name="Jouanno E."/>
            <person name="Zahm M."/>
            <person name="Klopp C."/>
            <person name="Cabau C."/>
            <person name="Louis A."/>
            <person name="Berthelot C."/>
            <person name="Parey E."/>
            <person name="Roest Crollius H."/>
            <person name="Montfort J."/>
            <person name="Robinson-Rechavi M."/>
            <person name="Bouchez O."/>
            <person name="Lampietro C."/>
            <person name="Lopez Roques C."/>
            <person name="Donnadieu C."/>
            <person name="Postlethwait J."/>
            <person name="Bobe J."/>
            <person name="Dillon D."/>
            <person name="Chandos A."/>
            <person name="von Hippel F."/>
            <person name="Guiguen Y."/>
        </authorList>
    </citation>
    <scope>NUCLEOTIDE SEQUENCE</scope>
    <source>
        <strain evidence="1">YG-Jan2019</strain>
    </source>
</reference>
<sequence>MAALTLLLLCIFFSVSVKEVCMVEDDYEEDEDQNCPITESIAGGNVSYSQAGTQGSVLTYHCQAGHYPYPVSRRECGPDGTWSAMRLVNGRRVSRAACKEVHCPGQLQLDHGMFWPREQWLKPGESQSFSCQSGYTLSGSAQRNCTVSGDWTGTSPVCDDQADYCKNPGVPPGALRSGSRFRVDEKVRYRCQMGLDLLGSAERVCLDSREWSGSEIRCQAQYAFDSPSVVAEAMGGALSGVMDVLSTDFRKQKKGYGRFLQMADGRMNVYVLMDTSGSISESAFNHSRNATADLIRKLDSYDITMRFQVISYASEPIVLVSIHEEFASGNMEAVIKRLYKFNHAGHGKKKGTNLYAALNQVYESIGLLKEKEKNKFNETQNVIIIQTDGYSNTGGSPMTALSKIRSQLGYSHTTVDHTEEKLLDVYVFGIGENVNKKELNLIASHKRQEQHLFILMDYKQLGEVFNSIISDKSVVMCGVAQEDVSDENEDPQEPKKTAYTRPWHVIVKTTKDEIPRVGMCGNCQGSIVNEKWILTAAHCFHKVMSEGNVDPKDLTVKHSCQTKELKVLSVIVHPLFNISGLSDKNVTEFYDYDIALIKVEKIKLSWTARPICLPCTVAANRAMKKSNSSTCQDHQTALLPMEVTKAYFINKGSLAKEAKQKQTHILTGTKRADCVKPAEKYLTTPHTTNLDEYVPENFLCSGGSANHVDAVTCKGDSGGALFVRNRMRYFQVGVVSWGTLDVCKSNDMRDRPDDARDFHISLFQLAPWLKEHLGEDLEFLPMGS</sequence>
<keyword evidence="2" id="KW-1185">Reference proteome</keyword>
<organism evidence="1 2">
    <name type="scientific">Dallia pectoralis</name>
    <name type="common">Alaska blackfish</name>
    <dbReference type="NCBI Taxonomy" id="75939"/>
    <lineage>
        <taxon>Eukaryota</taxon>
        <taxon>Metazoa</taxon>
        <taxon>Chordata</taxon>
        <taxon>Craniata</taxon>
        <taxon>Vertebrata</taxon>
        <taxon>Euteleostomi</taxon>
        <taxon>Actinopterygii</taxon>
        <taxon>Neopterygii</taxon>
        <taxon>Teleostei</taxon>
        <taxon>Protacanthopterygii</taxon>
        <taxon>Esociformes</taxon>
        <taxon>Umbridae</taxon>
        <taxon>Dallia</taxon>
    </lineage>
</organism>
<dbReference type="EMBL" id="CM055755">
    <property type="protein sequence ID" value="KAJ7990209.1"/>
    <property type="molecule type" value="Genomic_DNA"/>
</dbReference>
<evidence type="ECO:0000313" key="1">
    <source>
        <dbReference type="EMBL" id="KAJ7990209.1"/>
    </source>
</evidence>
<dbReference type="Proteomes" id="UP001157502">
    <property type="component" value="Chromosome 28"/>
</dbReference>
<name>A0ACC2FFU7_DALPE</name>
<proteinExistence type="predicted"/>
<accession>A0ACC2FFU7</accession>
<protein>
    <submittedName>
        <fullName evidence="1">Uncharacterized protein</fullName>
    </submittedName>
</protein>
<comment type="caution">
    <text evidence="1">The sequence shown here is derived from an EMBL/GenBank/DDBJ whole genome shotgun (WGS) entry which is preliminary data.</text>
</comment>
<evidence type="ECO:0000313" key="2">
    <source>
        <dbReference type="Proteomes" id="UP001157502"/>
    </source>
</evidence>